<reference evidence="1 2" key="1">
    <citation type="submission" date="2020-02" db="EMBL/GenBank/DDBJ databases">
        <title>Whole Genome Shotgun Sequence of Streptomyces sp. strain CWH03.</title>
        <authorList>
            <person name="Dohra H."/>
            <person name="Kodani S."/>
            <person name="Yamamura H."/>
        </authorList>
    </citation>
    <scope>NUCLEOTIDE SEQUENCE [LARGE SCALE GENOMIC DNA]</scope>
    <source>
        <strain evidence="1 2">CWH03</strain>
    </source>
</reference>
<protein>
    <submittedName>
        <fullName evidence="1">5-formyltetrahydrofolate cyclo-ligase</fullName>
    </submittedName>
</protein>
<dbReference type="PANTHER" id="PTHR13017">
    <property type="entry name" value="5-FORMYLTETRAHYDROFOLATE CYCLO-LIGASE-RELATED"/>
    <property type="match status" value="1"/>
</dbReference>
<dbReference type="InterPro" id="IPR002698">
    <property type="entry name" value="FTHF_cligase"/>
</dbReference>
<dbReference type="Gene3D" id="3.40.50.10420">
    <property type="entry name" value="NagB/RpiA/CoA transferase-like"/>
    <property type="match status" value="1"/>
</dbReference>
<dbReference type="GO" id="GO:0005737">
    <property type="term" value="C:cytoplasm"/>
    <property type="evidence" value="ECO:0007669"/>
    <property type="project" value="TreeGrafter"/>
</dbReference>
<dbReference type="SUPFAM" id="SSF100950">
    <property type="entry name" value="NagB/RpiA/CoA transferase-like"/>
    <property type="match status" value="1"/>
</dbReference>
<accession>A0A6A0ATT8</accession>
<dbReference type="AlphaFoldDB" id="A0A6A0ATT8"/>
<dbReference type="InterPro" id="IPR024185">
    <property type="entry name" value="FTHF_cligase-like_sf"/>
</dbReference>
<evidence type="ECO:0000313" key="1">
    <source>
        <dbReference type="EMBL" id="GFH35027.1"/>
    </source>
</evidence>
<dbReference type="Pfam" id="PF01812">
    <property type="entry name" value="5-FTHF_cyc-lig"/>
    <property type="match status" value="1"/>
</dbReference>
<evidence type="ECO:0000313" key="2">
    <source>
        <dbReference type="Proteomes" id="UP000484988"/>
    </source>
</evidence>
<sequence>MSESSIQVSKQTVRKRIWDLLERQNVAPNGSRGRIPSFEGSDAAAELLSKHAAWKESSVIKAVPDRAQQPVRARALDEGKHLYMAAPKLASVKPFYFIDPNSLSIPAWEVADRRKAIEYAHPVEVAEMPPVDMIVCGSVAVNTQGIRLGKGAGYSDIEVALLQEANLIPADTLIVTTVHELQVVEQQLPECEHDFRVDLIVTPERVIECPSHRRPPGIIWESLTPQMISAIPVLANRNLQESDNCRFS</sequence>
<dbReference type="GO" id="GO:0016874">
    <property type="term" value="F:ligase activity"/>
    <property type="evidence" value="ECO:0007669"/>
    <property type="project" value="UniProtKB-KW"/>
</dbReference>
<keyword evidence="1" id="KW-0436">Ligase</keyword>
<proteinExistence type="predicted"/>
<dbReference type="RefSeq" id="WP_173262935.1">
    <property type="nucleotide sequence ID" value="NZ_BLLG01000003.1"/>
</dbReference>
<dbReference type="InterPro" id="IPR037171">
    <property type="entry name" value="NagB/RpiA_transferase-like"/>
</dbReference>
<dbReference type="EMBL" id="BLLG01000003">
    <property type="protein sequence ID" value="GFH35027.1"/>
    <property type="molecule type" value="Genomic_DNA"/>
</dbReference>
<keyword evidence="2" id="KW-1185">Reference proteome</keyword>
<dbReference type="PANTHER" id="PTHR13017:SF0">
    <property type="entry name" value="METHENYLTETRAHYDROFOLATE SYNTHASE DOMAIN-CONTAINING PROTEIN"/>
    <property type="match status" value="1"/>
</dbReference>
<dbReference type="Proteomes" id="UP000484988">
    <property type="component" value="Unassembled WGS sequence"/>
</dbReference>
<gene>
    <name evidence="1" type="ORF">SCWH03_12410</name>
</gene>
<comment type="caution">
    <text evidence="1">The sequence shown here is derived from an EMBL/GenBank/DDBJ whole genome shotgun (WGS) entry which is preliminary data.</text>
</comment>
<name>A0A6A0ATT8_9ACTN</name>
<organism evidence="1 2">
    <name type="scientific">Streptomyces pacificus</name>
    <dbReference type="NCBI Taxonomy" id="2705029"/>
    <lineage>
        <taxon>Bacteria</taxon>
        <taxon>Bacillati</taxon>
        <taxon>Actinomycetota</taxon>
        <taxon>Actinomycetes</taxon>
        <taxon>Kitasatosporales</taxon>
        <taxon>Streptomycetaceae</taxon>
        <taxon>Streptomyces</taxon>
    </lineage>
</organism>